<organism evidence="2 3">
    <name type="scientific">Aphis glycines</name>
    <name type="common">Soybean aphid</name>
    <dbReference type="NCBI Taxonomy" id="307491"/>
    <lineage>
        <taxon>Eukaryota</taxon>
        <taxon>Metazoa</taxon>
        <taxon>Ecdysozoa</taxon>
        <taxon>Arthropoda</taxon>
        <taxon>Hexapoda</taxon>
        <taxon>Insecta</taxon>
        <taxon>Pterygota</taxon>
        <taxon>Neoptera</taxon>
        <taxon>Paraneoptera</taxon>
        <taxon>Hemiptera</taxon>
        <taxon>Sternorrhyncha</taxon>
        <taxon>Aphidomorpha</taxon>
        <taxon>Aphidoidea</taxon>
        <taxon>Aphididae</taxon>
        <taxon>Aphidini</taxon>
        <taxon>Aphis</taxon>
        <taxon>Aphis</taxon>
    </lineage>
</organism>
<keyword evidence="3" id="KW-1185">Reference proteome</keyword>
<evidence type="ECO:0000256" key="1">
    <source>
        <dbReference type="SAM" id="Phobius"/>
    </source>
</evidence>
<feature type="transmembrane region" description="Helical" evidence="1">
    <location>
        <begin position="17"/>
        <end position="37"/>
    </location>
</feature>
<proteinExistence type="predicted"/>
<keyword evidence="1" id="KW-1133">Transmembrane helix</keyword>
<accession>A0A6G0T333</accession>
<sequence length="297" mass="36098">MCMLNNILILFYHLPSYFLFMYIFKFIVGFNMVVLGLKEILPDKQFSVHNFKYYKNKLIRKINGFQAKYLLKIRTFTLILIVNRQLNYYKSHEIKSLHIRLLRIYSTELEHMILIYGYKKEPLQILHIYLKDLFHSPCYNCIYFHIHQLIHHQLLLKLPLVLLYPILHILSLFEEVLLTQTHLHHCQPDPKELDHGFAKMPICRNIQILTNFINFFCYNIYIWIQIFKRCNYTTLCRSISFSLQIIFTLNITQYELQLKHQDNQQMINNIIYLINYSQISFLHNIANYFTCFMSNRY</sequence>
<evidence type="ECO:0000313" key="2">
    <source>
        <dbReference type="EMBL" id="KAE9525046.1"/>
    </source>
</evidence>
<dbReference type="AlphaFoldDB" id="A0A6G0T333"/>
<dbReference type="Proteomes" id="UP000475862">
    <property type="component" value="Unassembled WGS sequence"/>
</dbReference>
<name>A0A6G0T333_APHGL</name>
<dbReference type="EMBL" id="VYZN01000064">
    <property type="protein sequence ID" value="KAE9525046.1"/>
    <property type="molecule type" value="Genomic_DNA"/>
</dbReference>
<keyword evidence="1" id="KW-0812">Transmembrane</keyword>
<comment type="caution">
    <text evidence="2">The sequence shown here is derived from an EMBL/GenBank/DDBJ whole genome shotgun (WGS) entry which is preliminary data.</text>
</comment>
<protein>
    <recommendedName>
        <fullName evidence="4">Transmembrane protein</fullName>
    </recommendedName>
</protein>
<keyword evidence="1" id="KW-0472">Membrane</keyword>
<reference evidence="2 3" key="1">
    <citation type="submission" date="2019-08" db="EMBL/GenBank/DDBJ databases">
        <title>The genome of the soybean aphid Biotype 1, its phylome, world population structure and adaptation to the North American continent.</title>
        <authorList>
            <person name="Giordano R."/>
            <person name="Donthu R.K."/>
            <person name="Hernandez A.G."/>
            <person name="Wright C.L."/>
            <person name="Zimin A.V."/>
        </authorList>
    </citation>
    <scope>NUCLEOTIDE SEQUENCE [LARGE SCALE GENOMIC DNA]</scope>
    <source>
        <tissue evidence="2">Whole aphids</tissue>
    </source>
</reference>
<evidence type="ECO:0000313" key="3">
    <source>
        <dbReference type="Proteomes" id="UP000475862"/>
    </source>
</evidence>
<feature type="transmembrane region" description="Helical" evidence="1">
    <location>
        <begin position="206"/>
        <end position="224"/>
    </location>
</feature>
<gene>
    <name evidence="2" type="ORF">AGLY_014460</name>
</gene>
<evidence type="ECO:0008006" key="4">
    <source>
        <dbReference type="Google" id="ProtNLM"/>
    </source>
</evidence>